<reference evidence="2" key="1">
    <citation type="submission" date="2021-07" db="EMBL/GenBank/DDBJ databases">
        <authorList>
            <person name="Catto M.A."/>
            <person name="Jacobson A."/>
            <person name="Kennedy G."/>
            <person name="Labadie P."/>
            <person name="Hunt B.G."/>
            <person name="Srinivasan R."/>
        </authorList>
    </citation>
    <scope>NUCLEOTIDE SEQUENCE</scope>
    <source>
        <strain evidence="2">PL_HMW_Pooled</strain>
        <tissue evidence="2">Head</tissue>
    </source>
</reference>
<sequence>MSTGFSRGNGISVAEWTVVAVLDGEGHHRRSANPDSLPRRDPLSIQGPASRPSLGEVPDDSAAGVGGAGTGAKAPSSQRPRLFLSARASPAGSLRLDEYLEDVVAVPSRLTRRSSSGESSSSSLVLGPLLPSPGLDLLPYSPRISKAGATPRISAAWASPPSSPVLGSAQKKPVRRRLPFPNLCRPANNETVAVVAAHNPAGGKQVTVEAAAAQGPAKEKKGIAAVAAQDSAAGKDTVEDTAKATATQDPAEAEKNRLRSKESFQKHVLSMEKLVVKKGSVPASPGLTRITTVRSFGTLVDAIKPLPPNPVPPNPAPPNPEPPNSVPYGKDKVVVAPVEGDESDVDWKRPSRLRRRRVLSSSSSDSSSREGGESLVEVVATKDVGTPIGSRMLLSIEIESDDDNMSAETVLLETSQGESVPSLSATIKDASVPRVVKPGPASLTASSVVPPTDLNTGDDDIIFLFRSSSDESDLETTTKSTSASEVLLDGSADCPLGISAGRGTDLETSTKSTSASETLGEGSADCPLGISTGRGTDLETSTKSTSTSDTLLGGSANHSLGISKGRCISDPTNKASKCTPIKKFQDKNDSILLVNVGSPTTCSEVEIGGMNSSSPLKPLTIPDSPNFSIQSLPVCKVRLERLELMKTKRRKQYSCKVCNEKFANSLALLEHKTEFPQQNCA</sequence>
<proteinExistence type="predicted"/>
<name>A0AAE1HMK2_9NEOP</name>
<feature type="region of interest" description="Disordered" evidence="1">
    <location>
        <begin position="304"/>
        <end position="330"/>
    </location>
</feature>
<feature type="compositionally biased region" description="Low complexity" evidence="1">
    <location>
        <begin position="538"/>
        <end position="552"/>
    </location>
</feature>
<comment type="caution">
    <text evidence="2">The sequence shown here is derived from an EMBL/GenBank/DDBJ whole genome shotgun (WGS) entry which is preliminary data.</text>
</comment>
<dbReference type="Proteomes" id="UP001219518">
    <property type="component" value="Unassembled WGS sequence"/>
</dbReference>
<feature type="region of interest" description="Disordered" evidence="1">
    <location>
        <begin position="229"/>
        <end position="260"/>
    </location>
</feature>
<protein>
    <submittedName>
        <fullName evidence="2">CTP synthase</fullName>
    </submittedName>
</protein>
<evidence type="ECO:0000313" key="2">
    <source>
        <dbReference type="EMBL" id="KAK3923918.1"/>
    </source>
</evidence>
<accession>A0AAE1HMK2</accession>
<feature type="region of interest" description="Disordered" evidence="1">
    <location>
        <begin position="498"/>
        <end position="552"/>
    </location>
</feature>
<evidence type="ECO:0000256" key="1">
    <source>
        <dbReference type="SAM" id="MobiDB-lite"/>
    </source>
</evidence>
<dbReference type="EMBL" id="JAHWGI010001158">
    <property type="protein sequence ID" value="KAK3923918.1"/>
    <property type="molecule type" value="Genomic_DNA"/>
</dbReference>
<feature type="compositionally biased region" description="Pro residues" evidence="1">
    <location>
        <begin position="305"/>
        <end position="325"/>
    </location>
</feature>
<feature type="region of interest" description="Disordered" evidence="1">
    <location>
        <begin position="27"/>
        <end position="81"/>
    </location>
</feature>
<keyword evidence="3" id="KW-1185">Reference proteome</keyword>
<gene>
    <name evidence="2" type="ORF">KUF71_012156</name>
</gene>
<dbReference type="AlphaFoldDB" id="A0AAE1HMK2"/>
<feature type="region of interest" description="Disordered" evidence="1">
    <location>
        <begin position="353"/>
        <end position="374"/>
    </location>
</feature>
<reference evidence="2" key="2">
    <citation type="journal article" date="2023" name="BMC Genomics">
        <title>Pest status, molecular evolution, and epigenetic factors derived from the genome assembly of Frankliniella fusca, a thysanopteran phytovirus vector.</title>
        <authorList>
            <person name="Catto M.A."/>
            <person name="Labadie P.E."/>
            <person name="Jacobson A.L."/>
            <person name="Kennedy G.G."/>
            <person name="Srinivasan R."/>
            <person name="Hunt B.G."/>
        </authorList>
    </citation>
    <scope>NUCLEOTIDE SEQUENCE</scope>
    <source>
        <strain evidence="2">PL_HMW_Pooled</strain>
    </source>
</reference>
<evidence type="ECO:0000313" key="3">
    <source>
        <dbReference type="Proteomes" id="UP001219518"/>
    </source>
</evidence>
<organism evidence="2 3">
    <name type="scientific">Frankliniella fusca</name>
    <dbReference type="NCBI Taxonomy" id="407009"/>
    <lineage>
        <taxon>Eukaryota</taxon>
        <taxon>Metazoa</taxon>
        <taxon>Ecdysozoa</taxon>
        <taxon>Arthropoda</taxon>
        <taxon>Hexapoda</taxon>
        <taxon>Insecta</taxon>
        <taxon>Pterygota</taxon>
        <taxon>Neoptera</taxon>
        <taxon>Paraneoptera</taxon>
        <taxon>Thysanoptera</taxon>
        <taxon>Terebrantia</taxon>
        <taxon>Thripoidea</taxon>
        <taxon>Thripidae</taxon>
        <taxon>Frankliniella</taxon>
    </lineage>
</organism>
<feature type="compositionally biased region" description="Low complexity" evidence="1">
    <location>
        <begin position="507"/>
        <end position="518"/>
    </location>
</feature>